<keyword evidence="1" id="KW-1185">Reference proteome</keyword>
<proteinExistence type="predicted"/>
<accession>A0A6P3X9F0</accession>
<organism evidence="1 2">
    <name type="scientific">Dinoponera quadriceps</name>
    <name type="common">South American ant</name>
    <dbReference type="NCBI Taxonomy" id="609295"/>
    <lineage>
        <taxon>Eukaryota</taxon>
        <taxon>Metazoa</taxon>
        <taxon>Ecdysozoa</taxon>
        <taxon>Arthropoda</taxon>
        <taxon>Hexapoda</taxon>
        <taxon>Insecta</taxon>
        <taxon>Pterygota</taxon>
        <taxon>Neoptera</taxon>
        <taxon>Endopterygota</taxon>
        <taxon>Hymenoptera</taxon>
        <taxon>Apocrita</taxon>
        <taxon>Aculeata</taxon>
        <taxon>Formicoidea</taxon>
        <taxon>Formicidae</taxon>
        <taxon>Ponerinae</taxon>
        <taxon>Ponerini</taxon>
        <taxon>Dinoponera</taxon>
    </lineage>
</organism>
<sequence>MLDDIGFRIVGKHEDGKGPIAGAGAAALSSSPAAAAAAAAAAAQGDGPVRPEASVSEMREVLLAELLDVPSLQIRVRLSAALSVPVLRPRQQMVPLDLQSYQEVAPGTGSHAEQALLVQSDVPELARGSPVLQTDRSGEVP</sequence>
<dbReference type="RefSeq" id="XP_014474943.1">
    <property type="nucleotide sequence ID" value="XM_014619457.1"/>
</dbReference>
<dbReference type="KEGG" id="dqu:106744563"/>
<dbReference type="GeneID" id="106744563"/>
<protein>
    <submittedName>
        <fullName evidence="2">Uncharacterized protein LOC106744563</fullName>
    </submittedName>
</protein>
<name>A0A6P3X9F0_DINQU</name>
<dbReference type="AlphaFoldDB" id="A0A6P3X9F0"/>
<dbReference type="Proteomes" id="UP000515204">
    <property type="component" value="Unplaced"/>
</dbReference>
<gene>
    <name evidence="2" type="primary">LOC106744563</name>
</gene>
<evidence type="ECO:0000313" key="1">
    <source>
        <dbReference type="Proteomes" id="UP000515204"/>
    </source>
</evidence>
<reference evidence="2" key="1">
    <citation type="submission" date="2025-08" db="UniProtKB">
        <authorList>
            <consortium name="RefSeq"/>
        </authorList>
    </citation>
    <scope>IDENTIFICATION</scope>
</reference>
<evidence type="ECO:0000313" key="2">
    <source>
        <dbReference type="RefSeq" id="XP_014474943.1"/>
    </source>
</evidence>